<evidence type="ECO:0000313" key="1">
    <source>
        <dbReference type="EMBL" id="CCI47715.1"/>
    </source>
</evidence>
<dbReference type="EMBL" id="CAIX01000183">
    <property type="protein sequence ID" value="CCI47715.1"/>
    <property type="molecule type" value="Genomic_DNA"/>
</dbReference>
<sequence>MGRNSIGWYDATSMLTFITRQQGKLWFHMGLKYRTESTAAVIEATRHRVETLTGQNVHGPPLYPEEVYYLLQRHAIQLFSLQSDDFNQPHVIGIDEFHFFLQSSWMPHVLVYAHLKANKFHPRRHFSMKELESITDEITCLPGRRDEIAYDVYKSYKQVPGQLNNPCQKADGVTDEQLVKRLHLVFRVLVYRFEDAVPSIATLQYAMRHSDPVPLKVAVVHQNTILFHEISITP</sequence>
<name>A0A024GLQ7_9STRA</name>
<proteinExistence type="predicted"/>
<gene>
    <name evidence="1" type="ORF">BN9_087310</name>
</gene>
<dbReference type="AlphaFoldDB" id="A0A024GLQ7"/>
<evidence type="ECO:0000313" key="2">
    <source>
        <dbReference type="Proteomes" id="UP000053237"/>
    </source>
</evidence>
<organism evidence="1 2">
    <name type="scientific">Albugo candida</name>
    <dbReference type="NCBI Taxonomy" id="65357"/>
    <lineage>
        <taxon>Eukaryota</taxon>
        <taxon>Sar</taxon>
        <taxon>Stramenopiles</taxon>
        <taxon>Oomycota</taxon>
        <taxon>Peronosporomycetes</taxon>
        <taxon>Albuginales</taxon>
        <taxon>Albuginaceae</taxon>
        <taxon>Albugo</taxon>
    </lineage>
</organism>
<keyword evidence="2" id="KW-1185">Reference proteome</keyword>
<reference evidence="1 2" key="1">
    <citation type="submission" date="2012-05" db="EMBL/GenBank/DDBJ databases">
        <title>Recombination and specialization in a pathogen metapopulation.</title>
        <authorList>
            <person name="Gardiner A."/>
            <person name="Kemen E."/>
            <person name="Schultz-Larsen T."/>
            <person name="MacLean D."/>
            <person name="Van Oosterhout C."/>
            <person name="Jones J.D.G."/>
        </authorList>
    </citation>
    <scope>NUCLEOTIDE SEQUENCE [LARGE SCALE GENOMIC DNA]</scope>
    <source>
        <strain evidence="1 2">Ac Nc2</strain>
    </source>
</reference>
<accession>A0A024GLQ7</accession>
<dbReference type="Proteomes" id="UP000053237">
    <property type="component" value="Unassembled WGS sequence"/>
</dbReference>
<dbReference type="InParanoid" id="A0A024GLQ7"/>
<protein>
    <submittedName>
        <fullName evidence="1">Uncharacterized protein</fullName>
    </submittedName>
</protein>
<comment type="caution">
    <text evidence="1">The sequence shown here is derived from an EMBL/GenBank/DDBJ whole genome shotgun (WGS) entry which is preliminary data.</text>
</comment>
<dbReference type="OrthoDB" id="408683at2759"/>